<accession>A0A4U1B5T7</accession>
<evidence type="ECO:0000313" key="2">
    <source>
        <dbReference type="Proteomes" id="UP000307999"/>
    </source>
</evidence>
<dbReference type="OrthoDB" id="9793188at2"/>
<proteinExistence type="predicted"/>
<evidence type="ECO:0008006" key="3">
    <source>
        <dbReference type="Google" id="ProtNLM"/>
    </source>
</evidence>
<sequence>MKFNDNYGVYVCPHVFNQESPVFVCVRDPDGDWQFFCHDEECPENSEPHLIGVGHLTEADPSINELTTLAPNTFAERQSPEEPWLFGEIE</sequence>
<keyword evidence="2" id="KW-1185">Reference proteome</keyword>
<dbReference type="Proteomes" id="UP000307999">
    <property type="component" value="Unassembled WGS sequence"/>
</dbReference>
<reference evidence="1 2" key="1">
    <citation type="submission" date="2019-04" db="EMBL/GenBank/DDBJ databases">
        <title>Thalassotalea guangxiensis sp. nov., isolated from sediment of the coastal wetland.</title>
        <authorList>
            <person name="Zheng S."/>
            <person name="Zhang D."/>
        </authorList>
    </citation>
    <scope>NUCLEOTIDE SEQUENCE [LARGE SCALE GENOMIC DNA]</scope>
    <source>
        <strain evidence="1 2">ZS-4</strain>
    </source>
</reference>
<name>A0A4U1B5T7_9GAMM</name>
<gene>
    <name evidence="1" type="ORF">E8M12_06275</name>
</gene>
<dbReference type="EMBL" id="SWDB01000011">
    <property type="protein sequence ID" value="TKB45849.1"/>
    <property type="molecule type" value="Genomic_DNA"/>
</dbReference>
<dbReference type="AlphaFoldDB" id="A0A4U1B5T7"/>
<dbReference type="RefSeq" id="WP_136735244.1">
    <property type="nucleotide sequence ID" value="NZ_SWDB01000011.1"/>
</dbReference>
<evidence type="ECO:0000313" key="1">
    <source>
        <dbReference type="EMBL" id="TKB45849.1"/>
    </source>
</evidence>
<organism evidence="1 2">
    <name type="scientific">Thalassotalea mangrovi</name>
    <dbReference type="NCBI Taxonomy" id="2572245"/>
    <lineage>
        <taxon>Bacteria</taxon>
        <taxon>Pseudomonadati</taxon>
        <taxon>Pseudomonadota</taxon>
        <taxon>Gammaproteobacteria</taxon>
        <taxon>Alteromonadales</taxon>
        <taxon>Colwelliaceae</taxon>
        <taxon>Thalassotalea</taxon>
    </lineage>
</organism>
<comment type="caution">
    <text evidence="1">The sequence shown here is derived from an EMBL/GenBank/DDBJ whole genome shotgun (WGS) entry which is preliminary data.</text>
</comment>
<protein>
    <recommendedName>
        <fullName evidence="3">DUF2185 domain-containing protein</fullName>
    </recommendedName>
</protein>